<gene>
    <name evidence="2" type="ORF">PMAYCL1PPCAC_01874</name>
</gene>
<evidence type="ECO:0000313" key="2">
    <source>
        <dbReference type="EMBL" id="GMR31679.1"/>
    </source>
</evidence>
<feature type="region of interest" description="Disordered" evidence="1">
    <location>
        <begin position="95"/>
        <end position="120"/>
    </location>
</feature>
<feature type="non-terminal residue" evidence="2">
    <location>
        <position position="1"/>
    </location>
</feature>
<dbReference type="Proteomes" id="UP001328107">
    <property type="component" value="Unassembled WGS sequence"/>
</dbReference>
<organism evidence="2 3">
    <name type="scientific">Pristionchus mayeri</name>
    <dbReference type="NCBI Taxonomy" id="1317129"/>
    <lineage>
        <taxon>Eukaryota</taxon>
        <taxon>Metazoa</taxon>
        <taxon>Ecdysozoa</taxon>
        <taxon>Nematoda</taxon>
        <taxon>Chromadorea</taxon>
        <taxon>Rhabditida</taxon>
        <taxon>Rhabditina</taxon>
        <taxon>Diplogasteromorpha</taxon>
        <taxon>Diplogasteroidea</taxon>
        <taxon>Neodiplogasteridae</taxon>
        <taxon>Pristionchus</taxon>
    </lineage>
</organism>
<comment type="caution">
    <text evidence="2">The sequence shown here is derived from an EMBL/GenBank/DDBJ whole genome shotgun (WGS) entry which is preliminary data.</text>
</comment>
<keyword evidence="3" id="KW-1185">Reference proteome</keyword>
<evidence type="ECO:0000256" key="1">
    <source>
        <dbReference type="SAM" id="MobiDB-lite"/>
    </source>
</evidence>
<evidence type="ECO:0000313" key="3">
    <source>
        <dbReference type="Proteomes" id="UP001328107"/>
    </source>
</evidence>
<dbReference type="AlphaFoldDB" id="A0AAN4Z1L4"/>
<reference evidence="3" key="1">
    <citation type="submission" date="2022-10" db="EMBL/GenBank/DDBJ databases">
        <title>Genome assembly of Pristionchus species.</title>
        <authorList>
            <person name="Yoshida K."/>
            <person name="Sommer R.J."/>
        </authorList>
    </citation>
    <scope>NUCLEOTIDE SEQUENCE [LARGE SCALE GENOMIC DNA]</scope>
    <source>
        <strain evidence="3">RS5460</strain>
    </source>
</reference>
<name>A0AAN4Z1L4_9BILA</name>
<proteinExistence type="predicted"/>
<sequence>QDLRSILVTAASPQHSAPNDCIQKTIVLGSRADVAAGAVSAAGGGAARRPLQNGKILWRSHGVSQLARRFRPDVRCLLSSGSSLQRRAPLLINGDLPVTYPSSSPSPDSPLGTPTQPHYR</sequence>
<dbReference type="EMBL" id="BTRK01000001">
    <property type="protein sequence ID" value="GMR31679.1"/>
    <property type="molecule type" value="Genomic_DNA"/>
</dbReference>
<accession>A0AAN4Z1L4</accession>
<protein>
    <submittedName>
        <fullName evidence="2">Uncharacterized protein</fullName>
    </submittedName>
</protein>
<feature type="compositionally biased region" description="Low complexity" evidence="1">
    <location>
        <begin position="101"/>
        <end position="110"/>
    </location>
</feature>